<gene>
    <name evidence="1" type="ORF">F1189_23480</name>
</gene>
<accession>A0A5M6INV5</accession>
<dbReference type="AlphaFoldDB" id="A0A5M6INV5"/>
<protein>
    <submittedName>
        <fullName evidence="1">DUF551 domain-containing protein</fullName>
    </submittedName>
</protein>
<evidence type="ECO:0000313" key="1">
    <source>
        <dbReference type="EMBL" id="KAA5609589.1"/>
    </source>
</evidence>
<organism evidence="1 2">
    <name type="scientific">Rhodovastum atsumiense</name>
    <dbReference type="NCBI Taxonomy" id="504468"/>
    <lineage>
        <taxon>Bacteria</taxon>
        <taxon>Pseudomonadati</taxon>
        <taxon>Pseudomonadota</taxon>
        <taxon>Alphaproteobacteria</taxon>
        <taxon>Acetobacterales</taxon>
        <taxon>Acetobacteraceae</taxon>
        <taxon>Rhodovastum</taxon>
    </lineage>
</organism>
<keyword evidence="2" id="KW-1185">Reference proteome</keyword>
<reference evidence="1 2" key="1">
    <citation type="submission" date="2019-09" db="EMBL/GenBank/DDBJ databases">
        <title>Genome sequence of Rhodovastum atsumiense, a diverse member of the Acetobacteraceae family of non-sulfur purple photosynthetic bacteria.</title>
        <authorList>
            <person name="Meyer T."/>
            <person name="Kyndt J."/>
        </authorList>
    </citation>
    <scope>NUCLEOTIDE SEQUENCE [LARGE SCALE GENOMIC DNA]</scope>
    <source>
        <strain evidence="1 2">DSM 21279</strain>
    </source>
</reference>
<proteinExistence type="predicted"/>
<dbReference type="Proteomes" id="UP000325255">
    <property type="component" value="Unassembled WGS sequence"/>
</dbReference>
<name>A0A5M6INV5_9PROT</name>
<dbReference type="EMBL" id="VWPK01000047">
    <property type="protein sequence ID" value="KAA5609589.1"/>
    <property type="molecule type" value="Genomic_DNA"/>
</dbReference>
<sequence>MALHANHPALQWQPIETAATERNICVARFERGAMIFGAVGFLTADRRELFLPFDSWRDGDETPYMIPSDPDWPTHWMPLPALKDNGDGGTVASLLPEEEGVAEAAALDAVLAKLPPEIKRTAADPVDYEKKLMMLRAAGENLPAFNARQALRDTYPDLPAALAKRLWESLHRTVRECGAP</sequence>
<comment type="caution">
    <text evidence="1">The sequence shown here is derived from an EMBL/GenBank/DDBJ whole genome shotgun (WGS) entry which is preliminary data.</text>
</comment>
<evidence type="ECO:0000313" key="2">
    <source>
        <dbReference type="Proteomes" id="UP000325255"/>
    </source>
</evidence>